<dbReference type="GO" id="GO:0005886">
    <property type="term" value="C:plasma membrane"/>
    <property type="evidence" value="ECO:0007669"/>
    <property type="project" value="TreeGrafter"/>
</dbReference>
<dbReference type="PRINTS" id="PR01333">
    <property type="entry name" value="2POREKCHANEL"/>
</dbReference>
<evidence type="ECO:0000313" key="12">
    <source>
        <dbReference type="Proteomes" id="UP001415857"/>
    </source>
</evidence>
<dbReference type="GO" id="GO:0015271">
    <property type="term" value="F:outward rectifier potassium channel activity"/>
    <property type="evidence" value="ECO:0007669"/>
    <property type="project" value="TreeGrafter"/>
</dbReference>
<evidence type="ECO:0000256" key="5">
    <source>
        <dbReference type="ARBA" id="ARBA00022989"/>
    </source>
</evidence>
<keyword evidence="7 9" id="KW-0472">Membrane</keyword>
<feature type="domain" description="Potassium channel" evidence="10">
    <location>
        <begin position="88"/>
        <end position="159"/>
    </location>
</feature>
<comment type="caution">
    <text evidence="11">The sequence shown here is derived from an EMBL/GenBank/DDBJ whole genome shotgun (WGS) entry which is preliminary data.</text>
</comment>
<dbReference type="InterPro" id="IPR018247">
    <property type="entry name" value="EF_Hand_1_Ca_BS"/>
</dbReference>
<organism evidence="11 12">
    <name type="scientific">Liquidambar formosana</name>
    <name type="common">Formosan gum</name>
    <dbReference type="NCBI Taxonomy" id="63359"/>
    <lineage>
        <taxon>Eukaryota</taxon>
        <taxon>Viridiplantae</taxon>
        <taxon>Streptophyta</taxon>
        <taxon>Embryophyta</taxon>
        <taxon>Tracheophyta</taxon>
        <taxon>Spermatophyta</taxon>
        <taxon>Magnoliopsida</taxon>
        <taxon>eudicotyledons</taxon>
        <taxon>Gunneridae</taxon>
        <taxon>Pentapetalae</taxon>
        <taxon>Saxifragales</taxon>
        <taxon>Altingiaceae</taxon>
        <taxon>Liquidambar</taxon>
    </lineage>
</organism>
<dbReference type="AlphaFoldDB" id="A0AAP0R5T4"/>
<keyword evidence="3" id="KW-0813">Transport</keyword>
<keyword evidence="5 9" id="KW-1133">Transmembrane helix</keyword>
<keyword evidence="8" id="KW-0407">Ion channel</keyword>
<evidence type="ECO:0000259" key="10">
    <source>
        <dbReference type="Pfam" id="PF07885"/>
    </source>
</evidence>
<evidence type="ECO:0000256" key="2">
    <source>
        <dbReference type="ARBA" id="ARBA00010159"/>
    </source>
</evidence>
<evidence type="ECO:0000256" key="7">
    <source>
        <dbReference type="ARBA" id="ARBA00023136"/>
    </source>
</evidence>
<comment type="similarity">
    <text evidence="2">Belongs to the two pore domain potassium channel (TC 1.A.1.7) family.</text>
</comment>
<dbReference type="SUPFAM" id="SSF81324">
    <property type="entry name" value="Voltage-gated potassium channels"/>
    <property type="match status" value="2"/>
</dbReference>
<dbReference type="Proteomes" id="UP001415857">
    <property type="component" value="Unassembled WGS sequence"/>
</dbReference>
<dbReference type="Gene3D" id="1.10.287.70">
    <property type="match status" value="2"/>
</dbReference>
<comment type="subcellular location">
    <subcellularLocation>
        <location evidence="1">Membrane</location>
        <topology evidence="1">Multi-pass membrane protein</topology>
    </subcellularLocation>
</comment>
<gene>
    <name evidence="11" type="ORF">L1049_000943</name>
</gene>
<dbReference type="GO" id="GO:0009705">
    <property type="term" value="C:plant-type vacuole membrane"/>
    <property type="evidence" value="ECO:0007669"/>
    <property type="project" value="TreeGrafter"/>
</dbReference>
<evidence type="ECO:0000256" key="1">
    <source>
        <dbReference type="ARBA" id="ARBA00004141"/>
    </source>
</evidence>
<dbReference type="GO" id="GO:0022841">
    <property type="term" value="F:potassium ion leak channel activity"/>
    <property type="evidence" value="ECO:0007669"/>
    <property type="project" value="TreeGrafter"/>
</dbReference>
<dbReference type="PANTHER" id="PTHR11003:SF291">
    <property type="entry name" value="IP11374P"/>
    <property type="match status" value="1"/>
</dbReference>
<feature type="transmembrane region" description="Helical" evidence="9">
    <location>
        <begin position="135"/>
        <end position="155"/>
    </location>
</feature>
<reference evidence="11 12" key="1">
    <citation type="journal article" date="2024" name="Plant J.">
        <title>Genome sequences and population genomics reveal climatic adaptation and genomic divergence between two closely related sweetgum species.</title>
        <authorList>
            <person name="Xu W.Q."/>
            <person name="Ren C.Q."/>
            <person name="Zhang X.Y."/>
            <person name="Comes H.P."/>
            <person name="Liu X.H."/>
            <person name="Li Y.G."/>
            <person name="Kettle C.J."/>
            <person name="Jalonen R."/>
            <person name="Gaisberger H."/>
            <person name="Ma Y.Z."/>
            <person name="Qiu Y.X."/>
        </authorList>
    </citation>
    <scope>NUCLEOTIDE SEQUENCE [LARGE SCALE GENOMIC DNA]</scope>
    <source>
        <strain evidence="11">Hangzhou</strain>
    </source>
</reference>
<accession>A0AAP0R5T4</accession>
<dbReference type="InterPro" id="IPR013099">
    <property type="entry name" value="K_chnl_dom"/>
</dbReference>
<name>A0AAP0R5T4_LIQFO</name>
<feature type="transmembrane region" description="Helical" evidence="9">
    <location>
        <begin position="81"/>
        <end position="102"/>
    </location>
</feature>
<evidence type="ECO:0000256" key="4">
    <source>
        <dbReference type="ARBA" id="ARBA00022692"/>
    </source>
</evidence>
<keyword evidence="4 9" id="KW-0812">Transmembrane</keyword>
<feature type="transmembrane region" description="Helical" evidence="9">
    <location>
        <begin position="20"/>
        <end position="38"/>
    </location>
</feature>
<keyword evidence="6" id="KW-0406">Ion transport</keyword>
<keyword evidence="12" id="KW-1185">Reference proteome</keyword>
<evidence type="ECO:0000256" key="3">
    <source>
        <dbReference type="ARBA" id="ARBA00022448"/>
    </source>
</evidence>
<dbReference type="Pfam" id="PF07885">
    <property type="entry name" value="Ion_trans_2"/>
    <property type="match status" value="2"/>
</dbReference>
<dbReference type="PROSITE" id="PS00018">
    <property type="entry name" value="EF_HAND_1"/>
    <property type="match status" value="1"/>
</dbReference>
<feature type="domain" description="Potassium channel" evidence="10">
    <location>
        <begin position="3"/>
        <end position="46"/>
    </location>
</feature>
<dbReference type="PANTHER" id="PTHR11003">
    <property type="entry name" value="POTASSIUM CHANNEL, SUBFAMILY K"/>
    <property type="match status" value="1"/>
</dbReference>
<sequence>METMTTVGYGDLVPHRSLSKLFSCIFSFSGMFLVGLILSKAAEYLVAKQELLLVKALHLHQKVGPTETLKEIEPKRVRFKCIIVAIVASGHMFVGTIFLSSIEEMDFLDALYCVCSTMTTLGYGDKSFQTPFGRFFAVFWILSSSTCLAHLYFYVTEYYVQGRQRSLVNWVLAWRMRSLDLEAADLDDDGFVGAAEFIIYKLKEKGKISEEDIELVREEMEELDVDQPRTLSASDIMLAQSNETGK</sequence>
<dbReference type="EMBL" id="JBBPBK010000015">
    <property type="protein sequence ID" value="KAK9269174.1"/>
    <property type="molecule type" value="Genomic_DNA"/>
</dbReference>
<dbReference type="GO" id="GO:0030322">
    <property type="term" value="P:stabilization of membrane potential"/>
    <property type="evidence" value="ECO:0007669"/>
    <property type="project" value="TreeGrafter"/>
</dbReference>
<dbReference type="InterPro" id="IPR003280">
    <property type="entry name" value="2pore_dom_K_chnl"/>
</dbReference>
<evidence type="ECO:0000256" key="8">
    <source>
        <dbReference type="ARBA" id="ARBA00023303"/>
    </source>
</evidence>
<protein>
    <recommendedName>
        <fullName evidence="10">Potassium channel domain-containing protein</fullName>
    </recommendedName>
</protein>
<proteinExistence type="inferred from homology"/>
<evidence type="ECO:0000256" key="9">
    <source>
        <dbReference type="SAM" id="Phobius"/>
    </source>
</evidence>
<evidence type="ECO:0000313" key="11">
    <source>
        <dbReference type="EMBL" id="KAK9269174.1"/>
    </source>
</evidence>
<evidence type="ECO:0000256" key="6">
    <source>
        <dbReference type="ARBA" id="ARBA00023065"/>
    </source>
</evidence>